<sequence length="73" mass="8277">MSRCEKKFEKDLETKRIYTDLDRSNKYLMMIRIVTSVVVVEPTPGSGEFRQVCIKALPASDVIIGCNLRVANV</sequence>
<gene>
    <name evidence="1" type="ORF">DERP_001102</name>
</gene>
<name>A0ABQ8JE95_DERPT</name>
<organism evidence="1 2">
    <name type="scientific">Dermatophagoides pteronyssinus</name>
    <name type="common">European house dust mite</name>
    <dbReference type="NCBI Taxonomy" id="6956"/>
    <lineage>
        <taxon>Eukaryota</taxon>
        <taxon>Metazoa</taxon>
        <taxon>Ecdysozoa</taxon>
        <taxon>Arthropoda</taxon>
        <taxon>Chelicerata</taxon>
        <taxon>Arachnida</taxon>
        <taxon>Acari</taxon>
        <taxon>Acariformes</taxon>
        <taxon>Sarcoptiformes</taxon>
        <taxon>Astigmata</taxon>
        <taxon>Psoroptidia</taxon>
        <taxon>Analgoidea</taxon>
        <taxon>Pyroglyphidae</taxon>
        <taxon>Dermatophagoidinae</taxon>
        <taxon>Dermatophagoides</taxon>
    </lineage>
</organism>
<evidence type="ECO:0000313" key="2">
    <source>
        <dbReference type="Proteomes" id="UP000887458"/>
    </source>
</evidence>
<protein>
    <submittedName>
        <fullName evidence="1">Uncharacterized protein</fullName>
    </submittedName>
</protein>
<comment type="caution">
    <text evidence="1">The sequence shown here is derived from an EMBL/GenBank/DDBJ whole genome shotgun (WGS) entry which is preliminary data.</text>
</comment>
<accession>A0ABQ8JE95</accession>
<proteinExistence type="predicted"/>
<reference evidence="1 2" key="2">
    <citation type="journal article" date="2022" name="Mol. Biol. Evol.">
        <title>Comparative Genomics Reveals Insights into the Divergent Evolution of Astigmatic Mites and Household Pest Adaptations.</title>
        <authorList>
            <person name="Xiong Q."/>
            <person name="Wan A.T."/>
            <person name="Liu X."/>
            <person name="Fung C.S."/>
            <person name="Xiao X."/>
            <person name="Malainual N."/>
            <person name="Hou J."/>
            <person name="Wang L."/>
            <person name="Wang M."/>
            <person name="Yang K.Y."/>
            <person name="Cui Y."/>
            <person name="Leung E.L."/>
            <person name="Nong W."/>
            <person name="Shin S.K."/>
            <person name="Au S.W."/>
            <person name="Jeong K.Y."/>
            <person name="Chew F.T."/>
            <person name="Hui J.H."/>
            <person name="Leung T.F."/>
            <person name="Tungtrongchitr A."/>
            <person name="Zhong N."/>
            <person name="Liu Z."/>
            <person name="Tsui S.K."/>
        </authorList>
    </citation>
    <scope>NUCLEOTIDE SEQUENCE [LARGE SCALE GENOMIC DNA]</scope>
    <source>
        <strain evidence="1">Derp</strain>
    </source>
</reference>
<evidence type="ECO:0000313" key="1">
    <source>
        <dbReference type="EMBL" id="KAH9420671.1"/>
    </source>
</evidence>
<reference evidence="1 2" key="1">
    <citation type="journal article" date="2018" name="J. Allergy Clin. Immunol.">
        <title>High-quality assembly of Dermatophagoides pteronyssinus genome and transcriptome reveals a wide range of novel allergens.</title>
        <authorList>
            <person name="Liu X.Y."/>
            <person name="Yang K.Y."/>
            <person name="Wang M.Q."/>
            <person name="Kwok J.S."/>
            <person name="Zeng X."/>
            <person name="Yang Z."/>
            <person name="Xiao X.J."/>
            <person name="Lau C.P."/>
            <person name="Li Y."/>
            <person name="Huang Z.M."/>
            <person name="Ba J.G."/>
            <person name="Yim A.K."/>
            <person name="Ouyang C.Y."/>
            <person name="Ngai S.M."/>
            <person name="Chan T.F."/>
            <person name="Leung E.L."/>
            <person name="Liu L."/>
            <person name="Liu Z.G."/>
            <person name="Tsui S.K."/>
        </authorList>
    </citation>
    <scope>NUCLEOTIDE SEQUENCE [LARGE SCALE GENOMIC DNA]</scope>
    <source>
        <strain evidence="1">Derp</strain>
    </source>
</reference>
<dbReference type="Proteomes" id="UP000887458">
    <property type="component" value="Unassembled WGS sequence"/>
</dbReference>
<dbReference type="EMBL" id="NJHN03000047">
    <property type="protein sequence ID" value="KAH9420671.1"/>
    <property type="molecule type" value="Genomic_DNA"/>
</dbReference>
<keyword evidence="2" id="KW-1185">Reference proteome</keyword>